<dbReference type="EMBL" id="BMAT01003620">
    <property type="protein sequence ID" value="GFR58901.1"/>
    <property type="molecule type" value="Genomic_DNA"/>
</dbReference>
<dbReference type="Proteomes" id="UP000762676">
    <property type="component" value="Unassembled WGS sequence"/>
</dbReference>
<proteinExistence type="predicted"/>
<dbReference type="AlphaFoldDB" id="A0AAV4EEH9"/>
<reference evidence="1 2" key="1">
    <citation type="journal article" date="2021" name="Elife">
        <title>Chloroplast acquisition without the gene transfer in kleptoplastic sea slugs, Plakobranchus ocellatus.</title>
        <authorList>
            <person name="Maeda T."/>
            <person name="Takahashi S."/>
            <person name="Yoshida T."/>
            <person name="Shimamura S."/>
            <person name="Takaki Y."/>
            <person name="Nagai Y."/>
            <person name="Toyoda A."/>
            <person name="Suzuki Y."/>
            <person name="Arimoto A."/>
            <person name="Ishii H."/>
            <person name="Satoh N."/>
            <person name="Nishiyama T."/>
            <person name="Hasebe M."/>
            <person name="Maruyama T."/>
            <person name="Minagawa J."/>
            <person name="Obokata J."/>
            <person name="Shigenobu S."/>
        </authorList>
    </citation>
    <scope>NUCLEOTIDE SEQUENCE [LARGE SCALE GENOMIC DNA]</scope>
</reference>
<comment type="caution">
    <text evidence="1">The sequence shown here is derived from an EMBL/GenBank/DDBJ whole genome shotgun (WGS) entry which is preliminary data.</text>
</comment>
<protein>
    <submittedName>
        <fullName evidence="1">Uncharacterized protein</fullName>
    </submittedName>
</protein>
<evidence type="ECO:0000313" key="1">
    <source>
        <dbReference type="EMBL" id="GFR58901.1"/>
    </source>
</evidence>
<keyword evidence="2" id="KW-1185">Reference proteome</keyword>
<sequence>MLFPSGLKCPNWTGLYSFVYANSATWRVNGFDVDIRLSKLSRPKLDPHIKVIGFPENVRAAKSKILPVLDTKIPLQVKSFGSVELCGLFIVCSTSFHLGYTRQLSIIYRDRNDIRWAWRKGKLMVLDPCGHLWSLHLSGIGHVTATCVPWPAR</sequence>
<organism evidence="1 2">
    <name type="scientific">Elysia marginata</name>
    <dbReference type="NCBI Taxonomy" id="1093978"/>
    <lineage>
        <taxon>Eukaryota</taxon>
        <taxon>Metazoa</taxon>
        <taxon>Spiralia</taxon>
        <taxon>Lophotrochozoa</taxon>
        <taxon>Mollusca</taxon>
        <taxon>Gastropoda</taxon>
        <taxon>Heterobranchia</taxon>
        <taxon>Euthyneura</taxon>
        <taxon>Panpulmonata</taxon>
        <taxon>Sacoglossa</taxon>
        <taxon>Placobranchoidea</taxon>
        <taxon>Plakobranchidae</taxon>
        <taxon>Elysia</taxon>
    </lineage>
</organism>
<evidence type="ECO:0000313" key="2">
    <source>
        <dbReference type="Proteomes" id="UP000762676"/>
    </source>
</evidence>
<name>A0AAV4EEH9_9GAST</name>
<accession>A0AAV4EEH9</accession>
<gene>
    <name evidence="1" type="ORF">ElyMa_001781400</name>
</gene>